<sequence length="281" mass="31206">MARSVDDIKKEMTDAFMADPVIREKYQLKEGDTFRSAFSLVSLENILFFIVAAAHHVVERLFEGFRSDVEKSLERAIVATVPWYYHKALEYQHGDKLVLDEATMQYRYPKVDESRRVVKYAAVRDRGGSIQILVSGEKDGRPEPLSKEVLKAFEAYVRQIKPAGVVVGVRTAPSDHVLIAATINIDPMILSPEGVNYRDGRRPVEEAINAYLSGITFGGTFNKTKLVDAIQAVEGVKDITLGVCQARAHSGSFKPVEGNNYTAFSGSIVADELTSSLRYVV</sequence>
<evidence type="ECO:0008006" key="3">
    <source>
        <dbReference type="Google" id="ProtNLM"/>
    </source>
</evidence>
<gene>
    <name evidence="1" type="ORF">HMPREF9134_00815</name>
</gene>
<evidence type="ECO:0000313" key="1">
    <source>
        <dbReference type="EMBL" id="EKY01755.1"/>
    </source>
</evidence>
<reference evidence="1 2" key="1">
    <citation type="submission" date="2012-05" db="EMBL/GenBank/DDBJ databases">
        <authorList>
            <person name="Weinstock G."/>
            <person name="Sodergren E."/>
            <person name="Lobos E.A."/>
            <person name="Fulton L."/>
            <person name="Fulton R."/>
            <person name="Courtney L."/>
            <person name="Fronick C."/>
            <person name="O'Laughlin M."/>
            <person name="Godfrey J."/>
            <person name="Wilson R.M."/>
            <person name="Miner T."/>
            <person name="Farmer C."/>
            <person name="Delehaunty K."/>
            <person name="Cordes M."/>
            <person name="Minx P."/>
            <person name="Tomlinson C."/>
            <person name="Chen J."/>
            <person name="Wollam A."/>
            <person name="Pepin K.H."/>
            <person name="Bhonagiri V."/>
            <person name="Zhang X."/>
            <person name="Suruliraj S."/>
            <person name="Warren W."/>
            <person name="Mitreva M."/>
            <person name="Mardis E.R."/>
            <person name="Wilson R.K."/>
        </authorList>
    </citation>
    <scope>NUCLEOTIDE SEQUENCE [LARGE SCALE GENOMIC DNA]</scope>
    <source>
        <strain evidence="1 2">F0037</strain>
    </source>
</reference>
<proteinExistence type="predicted"/>
<dbReference type="RefSeq" id="WP_005469095.1">
    <property type="nucleotide sequence ID" value="NZ_KB291045.1"/>
</dbReference>
<organism evidence="1 2">
    <name type="scientific">Porphyromonas catoniae F0037</name>
    <dbReference type="NCBI Taxonomy" id="1127696"/>
    <lineage>
        <taxon>Bacteria</taxon>
        <taxon>Pseudomonadati</taxon>
        <taxon>Bacteroidota</taxon>
        <taxon>Bacteroidia</taxon>
        <taxon>Bacteroidales</taxon>
        <taxon>Porphyromonadaceae</taxon>
        <taxon>Porphyromonas</taxon>
    </lineage>
</organism>
<dbReference type="AlphaFoldDB" id="L1NEP1"/>
<comment type="caution">
    <text evidence="1">The sequence shown here is derived from an EMBL/GenBank/DDBJ whole genome shotgun (WGS) entry which is preliminary data.</text>
</comment>
<protein>
    <recommendedName>
        <fullName evidence="3">Baseplate protein J-like domain-containing protein</fullName>
    </recommendedName>
</protein>
<dbReference type="PATRIC" id="fig|1127696.3.peg.733"/>
<evidence type="ECO:0000313" key="2">
    <source>
        <dbReference type="Proteomes" id="UP000010408"/>
    </source>
</evidence>
<dbReference type="Proteomes" id="UP000010408">
    <property type="component" value="Unassembled WGS sequence"/>
</dbReference>
<dbReference type="eggNOG" id="ENOG502ZBHM">
    <property type="taxonomic scope" value="Bacteria"/>
</dbReference>
<dbReference type="EMBL" id="AMEQ01000024">
    <property type="protein sequence ID" value="EKY01755.1"/>
    <property type="molecule type" value="Genomic_DNA"/>
</dbReference>
<dbReference type="HOGENOM" id="CLU_992838_0_0_10"/>
<name>L1NEP1_9PORP</name>
<dbReference type="STRING" id="1127696.HMPREF9134_00815"/>
<accession>L1NEP1</accession>